<proteinExistence type="predicted"/>
<dbReference type="AlphaFoldDB" id="A0A4Y2LHP3"/>
<gene>
    <name evidence="2" type="ORF">AVEN_228374_1</name>
</gene>
<dbReference type="EMBL" id="BGPR01005888">
    <property type="protein sequence ID" value="GBN14311.1"/>
    <property type="molecule type" value="Genomic_DNA"/>
</dbReference>
<dbReference type="Proteomes" id="UP000499080">
    <property type="component" value="Unassembled WGS sequence"/>
</dbReference>
<evidence type="ECO:0000313" key="3">
    <source>
        <dbReference type="Proteomes" id="UP000499080"/>
    </source>
</evidence>
<comment type="caution">
    <text evidence="2">The sequence shown here is derived from an EMBL/GenBank/DDBJ whole genome shotgun (WGS) entry which is preliminary data.</text>
</comment>
<sequence length="92" mass="10269">MDIHGRTVPHQLECVSPDSSSFRPIHLGGSFMEAPRKRSLRSPRATAPTPFKMGSPPRCPERASLPLLDLVVFAFVRRARPPLPRPHFSLMA</sequence>
<name>A0A4Y2LHP3_ARAVE</name>
<reference evidence="2 3" key="1">
    <citation type="journal article" date="2019" name="Sci. Rep.">
        <title>Orb-weaving spider Araneus ventricosus genome elucidates the spidroin gene catalogue.</title>
        <authorList>
            <person name="Kono N."/>
            <person name="Nakamura H."/>
            <person name="Ohtoshi R."/>
            <person name="Moran D.A.P."/>
            <person name="Shinohara A."/>
            <person name="Yoshida Y."/>
            <person name="Fujiwara M."/>
            <person name="Mori M."/>
            <person name="Tomita M."/>
            <person name="Arakawa K."/>
        </authorList>
    </citation>
    <scope>NUCLEOTIDE SEQUENCE [LARGE SCALE GENOMIC DNA]</scope>
</reference>
<protein>
    <submittedName>
        <fullName evidence="2">Uncharacterized protein</fullName>
    </submittedName>
</protein>
<organism evidence="2 3">
    <name type="scientific">Araneus ventricosus</name>
    <name type="common">Orbweaver spider</name>
    <name type="synonym">Epeira ventricosa</name>
    <dbReference type="NCBI Taxonomy" id="182803"/>
    <lineage>
        <taxon>Eukaryota</taxon>
        <taxon>Metazoa</taxon>
        <taxon>Ecdysozoa</taxon>
        <taxon>Arthropoda</taxon>
        <taxon>Chelicerata</taxon>
        <taxon>Arachnida</taxon>
        <taxon>Araneae</taxon>
        <taxon>Araneomorphae</taxon>
        <taxon>Entelegynae</taxon>
        <taxon>Araneoidea</taxon>
        <taxon>Araneidae</taxon>
        <taxon>Araneus</taxon>
    </lineage>
</organism>
<feature type="region of interest" description="Disordered" evidence="1">
    <location>
        <begin position="35"/>
        <end position="58"/>
    </location>
</feature>
<evidence type="ECO:0000313" key="2">
    <source>
        <dbReference type="EMBL" id="GBN14311.1"/>
    </source>
</evidence>
<accession>A0A4Y2LHP3</accession>
<evidence type="ECO:0000256" key="1">
    <source>
        <dbReference type="SAM" id="MobiDB-lite"/>
    </source>
</evidence>
<keyword evidence="3" id="KW-1185">Reference proteome</keyword>